<keyword evidence="3" id="KW-1185">Reference proteome</keyword>
<accession>A0A8E1QWR5</accession>
<dbReference type="Pfam" id="PF13290">
    <property type="entry name" value="CHB_HEX_C_1"/>
    <property type="match status" value="1"/>
</dbReference>
<dbReference type="InterPro" id="IPR059177">
    <property type="entry name" value="GH29D-like_dom"/>
</dbReference>
<evidence type="ECO:0000259" key="1">
    <source>
        <dbReference type="Pfam" id="PF13290"/>
    </source>
</evidence>
<evidence type="ECO:0000313" key="2">
    <source>
        <dbReference type="EMBL" id="KOO68053.1"/>
    </source>
</evidence>
<protein>
    <recommendedName>
        <fullName evidence="1">GH29D-like beta-sandwich domain-containing protein</fullName>
    </recommendedName>
</protein>
<proteinExistence type="predicted"/>
<evidence type="ECO:0000313" key="3">
    <source>
        <dbReference type="Proteomes" id="UP000036951"/>
    </source>
</evidence>
<reference evidence="2 3" key="1">
    <citation type="submission" date="2015-06" db="EMBL/GenBank/DDBJ databases">
        <title>Prevotella sp. 109, sp. nov., a novel member of the family Prevotellaceae isolated from human faeces.</title>
        <authorList>
            <person name="Shkoporov A.N."/>
            <person name="Chaplin A.V."/>
            <person name="Kafarskaia L.I."/>
            <person name="Efimov B.A."/>
        </authorList>
    </citation>
    <scope>NUCLEOTIDE SEQUENCE [LARGE SCALE GENOMIC DNA]</scope>
    <source>
        <strain evidence="2 3">109</strain>
    </source>
</reference>
<gene>
    <name evidence="2" type="ORF">ACU52_10115</name>
</gene>
<sequence>MTVTASTATEGGKIVYTTDPEATLDANSTEFPSEGLTIDATTTIRAITVDPNGVLENSSEVSATYTKLNLTKSVYKKITSIDEISIGATYVIINESNNTALGFIDEDGHGNITNTYLQDGFARFDTENNNENPYEIVLSEGTDGNYILETIQGQIGYESSTSFAINKNTNWNISFTRDGNASITNINGNREIRYNSNTNDFRLYTSDSGTLKVQLYKKVAFNITDAGFATYYTDKAFVMPENVQGGIVTKANNETSQLTVSYNYQPGTVVPAKTPIVLKGEKGDYTVNYTTSEETAPAGNMLYGADNVDADGMTFVEGTNVKYYKLALGNDGKCGFYWGAADGAAFEYTANRAFLAIDITDASQAPEGFSLDGDGGTTGIDGVMNGNDNSQKIYTVTGVYAGKSLDKLPKGIYIVGGKKVAVK</sequence>
<comment type="caution">
    <text evidence="2">The sequence shown here is derived from an EMBL/GenBank/DDBJ whole genome shotgun (WGS) entry which is preliminary data.</text>
</comment>
<feature type="domain" description="GH29D-like beta-sandwich" evidence="1">
    <location>
        <begin position="2"/>
        <end position="56"/>
    </location>
</feature>
<dbReference type="Proteomes" id="UP000036951">
    <property type="component" value="Unassembled WGS sequence"/>
</dbReference>
<organism evidence="2 3">
    <name type="scientific">Xylanibacter rarus</name>
    <dbReference type="NCBI Taxonomy" id="1676614"/>
    <lineage>
        <taxon>Bacteria</taxon>
        <taxon>Pseudomonadati</taxon>
        <taxon>Bacteroidota</taxon>
        <taxon>Bacteroidia</taxon>
        <taxon>Bacteroidales</taxon>
        <taxon>Prevotellaceae</taxon>
        <taxon>Xylanibacter</taxon>
    </lineage>
</organism>
<dbReference type="AlphaFoldDB" id="A0A8E1QWR5"/>
<dbReference type="EMBL" id="LFQU01000019">
    <property type="protein sequence ID" value="KOO68053.1"/>
    <property type="molecule type" value="Genomic_DNA"/>
</dbReference>
<name>A0A8E1QWR5_9BACT</name>